<dbReference type="STRING" id="56780.SYN_02900"/>
<organism evidence="1 2">
    <name type="scientific">Syntrophus aciditrophicus (strain SB)</name>
    <dbReference type="NCBI Taxonomy" id="56780"/>
    <lineage>
        <taxon>Bacteria</taxon>
        <taxon>Pseudomonadati</taxon>
        <taxon>Thermodesulfobacteriota</taxon>
        <taxon>Syntrophia</taxon>
        <taxon>Syntrophales</taxon>
        <taxon>Syntrophaceae</taxon>
        <taxon>Syntrophus</taxon>
    </lineage>
</organism>
<keyword evidence="2" id="KW-1185">Reference proteome</keyword>
<dbReference type="KEGG" id="sat:SYN_02900"/>
<dbReference type="eggNOG" id="COG5553">
    <property type="taxonomic scope" value="Bacteria"/>
</dbReference>
<dbReference type="InterPro" id="IPR011051">
    <property type="entry name" value="RmlC_Cupin_sf"/>
</dbReference>
<dbReference type="EMBL" id="CP000252">
    <property type="protein sequence ID" value="ABC76687.1"/>
    <property type="molecule type" value="Genomic_DNA"/>
</dbReference>
<evidence type="ECO:0000313" key="1">
    <source>
        <dbReference type="EMBL" id="ABC76687.1"/>
    </source>
</evidence>
<dbReference type="CDD" id="cd10548">
    <property type="entry name" value="cupin_CDO"/>
    <property type="match status" value="1"/>
</dbReference>
<dbReference type="RefSeq" id="WP_011416720.1">
    <property type="nucleotide sequence ID" value="NC_007759.1"/>
</dbReference>
<dbReference type="AlphaFoldDB" id="Q2LRH5"/>
<dbReference type="InParanoid" id="Q2LRH5"/>
<dbReference type="Proteomes" id="UP000001933">
    <property type="component" value="Chromosome"/>
</dbReference>
<dbReference type="OrthoDB" id="7059163at2"/>
<accession>Q2LRH5</accession>
<gene>
    <name evidence="1" type="ORF">SYN_02900</name>
</gene>
<proteinExistence type="predicted"/>
<protein>
    <submittedName>
        <fullName evidence="1">Hypothetical cytosolic protein</fullName>
    </submittedName>
</protein>
<name>Q2LRH5_SYNAS</name>
<dbReference type="HOGENOM" id="CLU_1124075_0_0_7"/>
<dbReference type="SUPFAM" id="SSF51182">
    <property type="entry name" value="RmlC-like cupins"/>
    <property type="match status" value="1"/>
</dbReference>
<dbReference type="Gene3D" id="2.60.120.10">
    <property type="entry name" value="Jelly Rolls"/>
    <property type="match status" value="1"/>
</dbReference>
<dbReference type="InterPro" id="IPR014710">
    <property type="entry name" value="RmlC-like_jellyroll"/>
</dbReference>
<sequence>MNLNEFVESFETLLKEQHLLDEQIRQGRILISQLTSSGSWFQDSLASLILDPKWRKTQKPSIWPNEITLYRSANPEFVILAYIWEPGMVDTIHDHGSWGVVGCLFGAMDEIKYHRLDDGSREGFANLSPHLPIVMNPGQSTGILPLDRGIHRLGNVAEGYSVTINVYGKSMRRGYIHFFYPDEMSVVPVYPHTTQKVALAIRSLADIDAPWANDLLHSALHEPLPDYLIRECHRALSRREGGKESAA</sequence>
<evidence type="ECO:0000313" key="2">
    <source>
        <dbReference type="Proteomes" id="UP000001933"/>
    </source>
</evidence>
<reference evidence="1 2" key="1">
    <citation type="journal article" date="2007" name="Proc. Natl. Acad. Sci. U.S.A.">
        <title>The genome of Syntrophus aciditrophicus: life at the thermodynamic limit of microbial growth.</title>
        <authorList>
            <person name="McInerney M.J."/>
            <person name="Rohlin L."/>
            <person name="Mouttaki H."/>
            <person name="Kim U."/>
            <person name="Krupp R.S."/>
            <person name="Rios-Hernandez L."/>
            <person name="Sieber J."/>
            <person name="Struchtemeyer C.G."/>
            <person name="Bhattacharyya A."/>
            <person name="Campbell J.W."/>
            <person name="Gunsalus R.P."/>
        </authorList>
    </citation>
    <scope>NUCLEOTIDE SEQUENCE [LARGE SCALE GENOMIC DNA]</scope>
    <source>
        <strain evidence="1 2">SB</strain>
    </source>
</reference>